<evidence type="ECO:0000256" key="3">
    <source>
        <dbReference type="ARBA" id="ARBA00023163"/>
    </source>
</evidence>
<dbReference type="InterPro" id="IPR001347">
    <property type="entry name" value="SIS_dom"/>
</dbReference>
<evidence type="ECO:0000256" key="1">
    <source>
        <dbReference type="ARBA" id="ARBA00023015"/>
    </source>
</evidence>
<dbReference type="PANTHER" id="PTHR30514:SF18">
    <property type="entry name" value="RPIR-FAMILY TRANSCRIPTIONAL REGULATOR"/>
    <property type="match status" value="1"/>
</dbReference>
<dbReference type="AlphaFoldDB" id="A0A0Q0YV39"/>
<dbReference type="GO" id="GO:0003677">
    <property type="term" value="F:DNA binding"/>
    <property type="evidence" value="ECO:0007669"/>
    <property type="project" value="UniProtKB-KW"/>
</dbReference>
<dbReference type="InterPro" id="IPR035472">
    <property type="entry name" value="RpiR-like_SIS"/>
</dbReference>
<dbReference type="CDD" id="cd05013">
    <property type="entry name" value="SIS_RpiR"/>
    <property type="match status" value="1"/>
</dbReference>
<dbReference type="InterPro" id="IPR047640">
    <property type="entry name" value="RpiR-like"/>
</dbReference>
<keyword evidence="1" id="KW-0805">Transcription regulation</keyword>
<dbReference type="GO" id="GO:0097367">
    <property type="term" value="F:carbohydrate derivative binding"/>
    <property type="evidence" value="ECO:0007669"/>
    <property type="project" value="InterPro"/>
</dbReference>
<dbReference type="RefSeq" id="WP_055033614.1">
    <property type="nucleotide sequence ID" value="NZ_CP035688.1"/>
</dbReference>
<keyword evidence="3" id="KW-0804">Transcription</keyword>
<dbReference type="GO" id="GO:1901135">
    <property type="term" value="P:carbohydrate derivative metabolic process"/>
    <property type="evidence" value="ECO:0007669"/>
    <property type="project" value="InterPro"/>
</dbReference>
<dbReference type="OrthoDB" id="6636144at2"/>
<dbReference type="InterPro" id="IPR009057">
    <property type="entry name" value="Homeodomain-like_sf"/>
</dbReference>
<evidence type="ECO:0000259" key="4">
    <source>
        <dbReference type="PROSITE" id="PS51071"/>
    </source>
</evidence>
<dbReference type="SUPFAM" id="SSF53697">
    <property type="entry name" value="SIS domain"/>
    <property type="match status" value="1"/>
</dbReference>
<feature type="domain" description="HTH rpiR-type" evidence="4">
    <location>
        <begin position="3"/>
        <end position="79"/>
    </location>
</feature>
<gene>
    <name evidence="6" type="ORF">CGU03_16405</name>
    <name evidence="5" type="ORF">XV92_12155</name>
</gene>
<keyword evidence="2" id="KW-0238">DNA-binding</keyword>
<dbReference type="Proteomes" id="UP000216173">
    <property type="component" value="Unassembled WGS sequence"/>
</dbReference>
<sequence>MNKQVFINSVNNLKSTTPAEKLIIEYFIKNYTMLPFAKMDELCHQIGVGKATLGRFLNRLGFDGFIGFKKTVSEELVQELTTPIDRCNKLNIQSPYDELITNHYQEIVSNLESTYQLMQSNDFSLAIEHLLNPQGKLYIMGSASAEALANYFFLLARYLRKDVIFLKADPSTLPHQLVDVEPADILFAVSYHRFSSITVRCVRWFKQNGGKIIVLTDQQVNPFVAYSDIQFTAESHSEGLFNNRTSGFSIIEALIKGMSITNDKDKRFRRIEDTFNNFHIFKES</sequence>
<evidence type="ECO:0000313" key="5">
    <source>
        <dbReference type="EMBL" id="KQB00272.1"/>
    </source>
</evidence>
<evidence type="ECO:0000313" key="6">
    <source>
        <dbReference type="EMBL" id="PAR19547.1"/>
    </source>
</evidence>
<accession>A0A0Q0YV39</accession>
<reference evidence="6" key="3">
    <citation type="submission" date="2017-07" db="EMBL/GenBank/DDBJ databases">
        <authorList>
            <person name="Sun Z.S."/>
            <person name="Albrecht U."/>
            <person name="Echele G."/>
            <person name="Lee C.C."/>
        </authorList>
    </citation>
    <scope>NUCLEOTIDE SEQUENCE [LARGE SCALE GENOMIC DNA]</scope>
    <source>
        <strain evidence="6">OYP9E10</strain>
    </source>
</reference>
<dbReference type="PANTHER" id="PTHR30514">
    <property type="entry name" value="GLUCOKINASE"/>
    <property type="match status" value="1"/>
</dbReference>
<dbReference type="Proteomes" id="UP000050491">
    <property type="component" value="Unassembled WGS sequence"/>
</dbReference>
<name>A0A0Q0YV39_VIBMT</name>
<dbReference type="InterPro" id="IPR046348">
    <property type="entry name" value="SIS_dom_sf"/>
</dbReference>
<evidence type="ECO:0000313" key="7">
    <source>
        <dbReference type="Proteomes" id="UP000050491"/>
    </source>
</evidence>
<evidence type="ECO:0000313" key="8">
    <source>
        <dbReference type="Proteomes" id="UP000216173"/>
    </source>
</evidence>
<dbReference type="Gene3D" id="1.10.10.10">
    <property type="entry name" value="Winged helix-like DNA-binding domain superfamily/Winged helix DNA-binding domain"/>
    <property type="match status" value="1"/>
</dbReference>
<proteinExistence type="predicted"/>
<dbReference type="InterPro" id="IPR036388">
    <property type="entry name" value="WH-like_DNA-bd_sf"/>
</dbReference>
<reference evidence="8" key="2">
    <citation type="submission" date="2017-07" db="EMBL/GenBank/DDBJ databases">
        <authorList>
            <person name="Boucher Y."/>
            <person name="Orata F.D."/>
        </authorList>
    </citation>
    <scope>NUCLEOTIDE SEQUENCE [LARGE SCALE GENOMIC DNA]</scope>
    <source>
        <strain evidence="8">OYP9E10</strain>
    </source>
</reference>
<comment type="caution">
    <text evidence="5">The sequence shown here is derived from an EMBL/GenBank/DDBJ whole genome shotgun (WGS) entry which is preliminary data.</text>
</comment>
<dbReference type="EMBL" id="LBGP01000018">
    <property type="protein sequence ID" value="KQB00272.1"/>
    <property type="molecule type" value="Genomic_DNA"/>
</dbReference>
<dbReference type="Gene3D" id="3.40.50.10490">
    <property type="entry name" value="Glucose-6-phosphate isomerase like protein, domain 1"/>
    <property type="match status" value="1"/>
</dbReference>
<evidence type="ECO:0000256" key="2">
    <source>
        <dbReference type="ARBA" id="ARBA00023125"/>
    </source>
</evidence>
<dbReference type="EMBL" id="NMSH01000037">
    <property type="protein sequence ID" value="PAR19547.1"/>
    <property type="molecule type" value="Genomic_DNA"/>
</dbReference>
<dbReference type="GO" id="GO:0003700">
    <property type="term" value="F:DNA-binding transcription factor activity"/>
    <property type="evidence" value="ECO:0007669"/>
    <property type="project" value="InterPro"/>
</dbReference>
<dbReference type="PROSITE" id="PS51071">
    <property type="entry name" value="HTH_RPIR"/>
    <property type="match status" value="1"/>
</dbReference>
<dbReference type="Pfam" id="PF01380">
    <property type="entry name" value="SIS"/>
    <property type="match status" value="1"/>
</dbReference>
<protein>
    <submittedName>
        <fullName evidence="5 6">Transcriptional regulator</fullName>
    </submittedName>
</protein>
<dbReference type="PATRIC" id="fig|1481663.10.peg.1914"/>
<dbReference type="SUPFAM" id="SSF46689">
    <property type="entry name" value="Homeodomain-like"/>
    <property type="match status" value="1"/>
</dbReference>
<reference evidence="5 7" key="1">
    <citation type="journal article" date="2015" name="Genome Biol. Evol.">
        <title>The Dynamics of Genetic Interactions between Vibrio metoecus and Vibrio cholerae, Two Close Relatives Co-Occurring in the Environment.</title>
        <authorList>
            <person name="Orata F.D."/>
            <person name="Kirchberger P.C."/>
            <person name="Meheust R."/>
            <person name="Barlow E.J."/>
            <person name="Tarr C.L."/>
            <person name="Boucher Y."/>
        </authorList>
    </citation>
    <scope>NUCLEOTIDE SEQUENCE [LARGE SCALE GENOMIC DNA]</scope>
    <source>
        <strain evidence="5 7">YB5B04</strain>
    </source>
</reference>
<dbReference type="Pfam" id="PF01418">
    <property type="entry name" value="HTH_6"/>
    <property type="match status" value="1"/>
</dbReference>
<dbReference type="InterPro" id="IPR000281">
    <property type="entry name" value="HTH_RpiR"/>
</dbReference>
<organism evidence="5 7">
    <name type="scientific">Vibrio metoecus</name>
    <dbReference type="NCBI Taxonomy" id="1481663"/>
    <lineage>
        <taxon>Bacteria</taxon>
        <taxon>Pseudomonadati</taxon>
        <taxon>Pseudomonadota</taxon>
        <taxon>Gammaproteobacteria</taxon>
        <taxon>Vibrionales</taxon>
        <taxon>Vibrionaceae</taxon>
        <taxon>Vibrio</taxon>
    </lineage>
</organism>